<keyword evidence="9" id="KW-0411">Iron-sulfur</keyword>
<dbReference type="Gene3D" id="2.102.10.10">
    <property type="entry name" value="Rieske [2Fe-2S] iron-sulphur domain"/>
    <property type="match status" value="1"/>
</dbReference>
<dbReference type="GO" id="GO:0051537">
    <property type="term" value="F:2 iron, 2 sulfur cluster binding"/>
    <property type="evidence" value="ECO:0007669"/>
    <property type="project" value="UniProtKB-KW"/>
</dbReference>
<reference evidence="12 13" key="1">
    <citation type="journal article" date="2008" name="Proc. Natl. Acad. Sci. U.S.A.">
        <title>Niche adaptation and genome expansion in the chlorophyll d-producing cyanobacterium Acaryochloris marina.</title>
        <authorList>
            <person name="Swingley W.D."/>
            <person name="Chen M."/>
            <person name="Cheung P.C."/>
            <person name="Conrad A.L."/>
            <person name="Dejesa L.C."/>
            <person name="Hao J."/>
            <person name="Honchak B.M."/>
            <person name="Karbach L.E."/>
            <person name="Kurdoglu A."/>
            <person name="Lahiri S."/>
            <person name="Mastrian S.D."/>
            <person name="Miyashita H."/>
            <person name="Page L."/>
            <person name="Ramakrishna P."/>
            <person name="Satoh S."/>
            <person name="Sattley W.M."/>
            <person name="Shimada Y."/>
            <person name="Taylor H.L."/>
            <person name="Tomo T."/>
            <person name="Tsuchiya T."/>
            <person name="Wang Z.T."/>
            <person name="Raymond J."/>
            <person name="Mimuro M."/>
            <person name="Blankenship R.E."/>
            <person name="Touchman J.W."/>
        </authorList>
    </citation>
    <scope>NUCLEOTIDE SEQUENCE [LARGE SCALE GENOMIC DNA]</scope>
    <source>
        <strain evidence="13">MBIC 11017</strain>
    </source>
</reference>
<keyword evidence="4" id="KW-0479">Metal-binding</keyword>
<dbReference type="Gene3D" id="3.90.380.10">
    <property type="entry name" value="Naphthalene 1,2-dioxygenase Alpha Subunit, Chain A, domain 1"/>
    <property type="match status" value="1"/>
</dbReference>
<dbReference type="GO" id="GO:0005737">
    <property type="term" value="C:cytoplasm"/>
    <property type="evidence" value="ECO:0007669"/>
    <property type="project" value="TreeGrafter"/>
</dbReference>
<dbReference type="GO" id="GO:0046872">
    <property type="term" value="F:metal ion binding"/>
    <property type="evidence" value="ECO:0007669"/>
    <property type="project" value="UniProtKB-KW"/>
</dbReference>
<evidence type="ECO:0000313" key="13">
    <source>
        <dbReference type="Proteomes" id="UP000000268"/>
    </source>
</evidence>
<dbReference type="GO" id="GO:0016020">
    <property type="term" value="C:membrane"/>
    <property type="evidence" value="ECO:0007669"/>
    <property type="project" value="UniProtKB-SubCell"/>
</dbReference>
<protein>
    <submittedName>
        <fullName evidence="12">Rieske 2Fe-2S domain protein</fullName>
    </submittedName>
</protein>
<comment type="subcellular location">
    <subcellularLocation>
        <location evidence="1">Membrane</location>
    </subcellularLocation>
</comment>
<dbReference type="InterPro" id="IPR013626">
    <property type="entry name" value="PaO"/>
</dbReference>
<feature type="domain" description="Rieske" evidence="11">
    <location>
        <begin position="32"/>
        <end position="142"/>
    </location>
</feature>
<evidence type="ECO:0000256" key="5">
    <source>
        <dbReference type="ARBA" id="ARBA00022946"/>
    </source>
</evidence>
<evidence type="ECO:0000256" key="7">
    <source>
        <dbReference type="ARBA" id="ARBA00023002"/>
    </source>
</evidence>
<dbReference type="Proteomes" id="UP000000268">
    <property type="component" value="Chromosome"/>
</dbReference>
<proteinExistence type="predicted"/>
<keyword evidence="10" id="KW-0472">Membrane</keyword>
<dbReference type="PANTHER" id="PTHR21266">
    <property type="entry name" value="IRON-SULFUR DOMAIN CONTAINING PROTEIN"/>
    <property type="match status" value="1"/>
</dbReference>
<gene>
    <name evidence="12" type="ordered locus">AM1_0159</name>
</gene>
<dbReference type="GO" id="GO:0010277">
    <property type="term" value="F:chlorophyllide a oxygenase activity"/>
    <property type="evidence" value="ECO:0007669"/>
    <property type="project" value="InterPro"/>
</dbReference>
<dbReference type="eggNOG" id="COG4638">
    <property type="taxonomic scope" value="Bacteria"/>
</dbReference>
<accession>B0C7I5</accession>
<keyword evidence="5" id="KW-0809">Transit peptide</keyword>
<sequence length="496" mass="56247">MTTDIDLNPENLKGLELQPTAEGQPFNWLKQWYPVSPLSYLDDSCPTPITLLGKNLVIWQHQGQWIAMDDVCPHKLTQLSLGKVQADGTLVCRQHGWCFDQQGQCVQNPMLPAQLDQPAAYHNVRSHVTTYPTQVEQGLLWIWPDRNDRAFADCQQKQPATLPKTSPKWNKTDWHMIEVPLGYTVSIENSFDPVHAQFLHEGIGTFSPANAIPMQGFELLGELSAEEGFVLSHKGYNTFNREMEATRTFRPPCANITQYYLPTGGVQTFQLYFVPTAPEHCRYIMKFVMDLEFPARPLSLIQWMNKQMLGLLPEYVQVGLQHLGTYKLNDQDITAMHAQERNEAVIDTGRRRSPFLPSPADQGTLTLKNWLNRFGSGGPEPNSLYAERVESRSNEQLYDRWHRHTKLCPSCRRSVEWIAEVQRVCHFMTTMMAILGGIMLLLPLTTRPSLGCFAIAILSLLGHQGLTKLHSHFMSSIPGQGIPSVRLWPTGSARNL</sequence>
<organism evidence="12 13">
    <name type="scientific">Acaryochloris marina (strain MBIC 11017)</name>
    <dbReference type="NCBI Taxonomy" id="329726"/>
    <lineage>
        <taxon>Bacteria</taxon>
        <taxon>Bacillati</taxon>
        <taxon>Cyanobacteriota</taxon>
        <taxon>Cyanophyceae</taxon>
        <taxon>Acaryochloridales</taxon>
        <taxon>Acaryochloridaceae</taxon>
        <taxon>Acaryochloris</taxon>
    </lineage>
</organism>
<evidence type="ECO:0000313" key="12">
    <source>
        <dbReference type="EMBL" id="ABW25245.1"/>
    </source>
</evidence>
<dbReference type="InterPro" id="IPR036922">
    <property type="entry name" value="Rieske_2Fe-2S_sf"/>
</dbReference>
<dbReference type="STRING" id="329726.AM1_0159"/>
<keyword evidence="2" id="KW-0812">Transmembrane</keyword>
<keyword evidence="13" id="KW-1185">Reference proteome</keyword>
<dbReference type="Pfam" id="PF00355">
    <property type="entry name" value="Rieske"/>
    <property type="match status" value="1"/>
</dbReference>
<name>B0C7I5_ACAM1</name>
<dbReference type="InterPro" id="IPR050584">
    <property type="entry name" value="Cholesterol_7-desaturase"/>
</dbReference>
<dbReference type="AlphaFoldDB" id="B0C7I5"/>
<dbReference type="EMBL" id="CP000828">
    <property type="protein sequence ID" value="ABW25245.1"/>
    <property type="molecule type" value="Genomic_DNA"/>
</dbReference>
<dbReference type="SUPFAM" id="SSF55961">
    <property type="entry name" value="Bet v1-like"/>
    <property type="match status" value="1"/>
</dbReference>
<dbReference type="PANTHER" id="PTHR21266:SF32">
    <property type="entry name" value="CHOLESTEROL 7-DESATURASE NVD"/>
    <property type="match status" value="1"/>
</dbReference>
<evidence type="ECO:0000256" key="6">
    <source>
        <dbReference type="ARBA" id="ARBA00022989"/>
    </source>
</evidence>
<evidence type="ECO:0000256" key="3">
    <source>
        <dbReference type="ARBA" id="ARBA00022714"/>
    </source>
</evidence>
<keyword evidence="7" id="KW-0560">Oxidoreductase</keyword>
<dbReference type="GO" id="GO:0016705">
    <property type="term" value="F:oxidoreductase activity, acting on paired donors, with incorporation or reduction of molecular oxygen"/>
    <property type="evidence" value="ECO:0007669"/>
    <property type="project" value="UniProtKB-ARBA"/>
</dbReference>
<evidence type="ECO:0000256" key="1">
    <source>
        <dbReference type="ARBA" id="ARBA00004370"/>
    </source>
</evidence>
<keyword evidence="6" id="KW-1133">Transmembrane helix</keyword>
<dbReference type="Pfam" id="PF08417">
    <property type="entry name" value="PaO"/>
    <property type="match status" value="1"/>
</dbReference>
<keyword evidence="3" id="KW-0001">2Fe-2S</keyword>
<dbReference type="PROSITE" id="PS51296">
    <property type="entry name" value="RIESKE"/>
    <property type="match status" value="1"/>
</dbReference>
<evidence type="ECO:0000256" key="8">
    <source>
        <dbReference type="ARBA" id="ARBA00023004"/>
    </source>
</evidence>
<dbReference type="InterPro" id="IPR017941">
    <property type="entry name" value="Rieske_2Fe-2S"/>
</dbReference>
<evidence type="ECO:0000256" key="10">
    <source>
        <dbReference type="ARBA" id="ARBA00023136"/>
    </source>
</evidence>
<keyword evidence="8" id="KW-0408">Iron</keyword>
<dbReference type="HOGENOM" id="CLU_003927_1_1_3"/>
<dbReference type="OrthoDB" id="477744at2"/>
<dbReference type="KEGG" id="amr:AM1_0159"/>
<dbReference type="SUPFAM" id="SSF50022">
    <property type="entry name" value="ISP domain"/>
    <property type="match status" value="1"/>
</dbReference>
<evidence type="ECO:0000256" key="2">
    <source>
        <dbReference type="ARBA" id="ARBA00022692"/>
    </source>
</evidence>
<evidence type="ECO:0000256" key="4">
    <source>
        <dbReference type="ARBA" id="ARBA00022723"/>
    </source>
</evidence>
<evidence type="ECO:0000259" key="11">
    <source>
        <dbReference type="PROSITE" id="PS51296"/>
    </source>
</evidence>
<dbReference type="RefSeq" id="WP_012160859.1">
    <property type="nucleotide sequence ID" value="NC_009925.1"/>
</dbReference>
<evidence type="ECO:0000256" key="9">
    <source>
        <dbReference type="ARBA" id="ARBA00023014"/>
    </source>
</evidence>